<evidence type="ECO:0000256" key="2">
    <source>
        <dbReference type="ARBA" id="ARBA00012543"/>
    </source>
</evidence>
<dbReference type="EMBL" id="KZ269984">
    <property type="protein sequence ID" value="OZC10757.1"/>
    <property type="molecule type" value="Genomic_DNA"/>
</dbReference>
<feature type="transmembrane region" description="Helical" evidence="7">
    <location>
        <begin position="238"/>
        <end position="260"/>
    </location>
</feature>
<evidence type="ECO:0000256" key="3">
    <source>
        <dbReference type="ARBA" id="ARBA00022676"/>
    </source>
</evidence>
<feature type="domain" description="Chitin synthase chs-1/2 N-terminal putative transporter" evidence="8">
    <location>
        <begin position="350"/>
        <end position="508"/>
    </location>
</feature>
<feature type="transmembrane region" description="Helical" evidence="7">
    <location>
        <begin position="171"/>
        <end position="194"/>
    </location>
</feature>
<dbReference type="Proteomes" id="UP000242913">
    <property type="component" value="Unassembled WGS sequence"/>
</dbReference>
<dbReference type="Pfam" id="PF23000">
    <property type="entry name" value="ChitinSynthase_IV_N"/>
    <property type="match status" value="2"/>
</dbReference>
<dbReference type="PANTHER" id="PTHR22914:SF12">
    <property type="entry name" value="CHITIN SYNTHASE CHS-1"/>
    <property type="match status" value="1"/>
</dbReference>
<protein>
    <recommendedName>
        <fullName evidence="2">chitin synthase</fullName>
        <ecNumber evidence="2">2.4.1.16</ecNumber>
    </recommendedName>
</protein>
<evidence type="ECO:0000313" key="9">
    <source>
        <dbReference type="EMBL" id="OZC10757.1"/>
    </source>
</evidence>
<evidence type="ECO:0000256" key="5">
    <source>
        <dbReference type="ARBA" id="ARBA00022989"/>
    </source>
</evidence>
<dbReference type="EC" id="2.4.1.16" evidence="2"/>
<comment type="subcellular location">
    <subcellularLocation>
        <location evidence="1">Membrane</location>
        <topology evidence="1">Multi-pass membrane protein</topology>
    </subcellularLocation>
</comment>
<evidence type="ECO:0000256" key="7">
    <source>
        <dbReference type="SAM" id="Phobius"/>
    </source>
</evidence>
<feature type="transmembrane region" description="Helical" evidence="7">
    <location>
        <begin position="200"/>
        <end position="218"/>
    </location>
</feature>
<dbReference type="GO" id="GO:0016020">
    <property type="term" value="C:membrane"/>
    <property type="evidence" value="ECO:0007669"/>
    <property type="project" value="UniProtKB-SubCell"/>
</dbReference>
<feature type="transmembrane region" description="Helical" evidence="7">
    <location>
        <begin position="440"/>
        <end position="464"/>
    </location>
</feature>
<feature type="transmembrane region" description="Helical" evidence="7">
    <location>
        <begin position="1299"/>
        <end position="1320"/>
    </location>
</feature>
<sequence length="1363" mass="158077">HSISLIFRLDNLSSLLSHRISLIDNFFLFFKMSSKVLLKCDGFKSRWDIFRSQSHEYHLNKELTPWMVKTLQILKFLIFSVSHLLLIFGATTSKMVVILMATSIELKAPESLVITTTEPLFWHQFLEKMRNKEVTASVICALWLIQNIPDVMAIIQSLYRIYKYPKERKGATLMLFVMECCRSTGLAILFFHIFPSLDPLHCLILSVSAIFMPLYFKIRGLIHNSFDSMWTLKNRLKLLVCSCNYSILFLIIFASCYMWSITAIPFFKYIALPIGLILSSFGFWDIWIDESHSRSSYRYLYQVCEQSFYRTVKCNLFQLKGNYDSKLERFCRKQQLQFISLSPDSSAVHFLQLKYGMRKMSSMTRLIVSILRILTSVSIVWIVKLRYLSFEAVKKSLIENISVSENTMALYTLALWIIFLNFFLRFIARLLSAMSMRVLAALHPLLIIVPLLMMIFIGTCFISPACAIRRYLSVYDLRWHCLAWEASQESLQERCFSVIWLMAYLCWAYQHVKAPKFSPDDDVEVILMTECLRFDTITSVMNGLTIEQSLVVYRVSLNKKKMDDRRSSGGAEVDDASDLRITNNEIDKIVTLYVCATMWHETQIEMMQMLKSIIKLDKEHSLILTERLRLDDIKYRLEAHIFFDDAWEDQMECGRAPNAFFETFFRLLLELTQNENTDEKSIAKDRVLVNTAYGGRLVVRLPVGTLLFVHLKDKQLVRHKKRWSQVMYLYYLLGHRITDSHMSVEDRQLEADNTYILAIDGDSKFEPSAVMKLLRLMNLKNEIGCACGRIHPIGEGIMIWYQKFEYAISHWFQKATEHGEDRWLSTLLLKQGYRIEYAAIADAETYAPEGFHEFFNQRRRWTPSSIANTIDLLADYKRVCRNNKSISKMYILYQSVMTGFSLLSPSIVFTMLVYAQVSTFEVESNKMLLYNSLPVFTFIILCFLADSNYQIIFAKFISVVYGFVMLAVAVATTNQIILETVLSPTPIFMLCMIGIFILAAMLHPQEFHNIFYENVDRRWIFAGVIFFLMIPCTYIFMALYALINLNVINWGTREAASVAAGKHASDTELHDLLQRLGFYKVIDFVRSKPSGRSTTTANATEVQEIKKKVANMERELQSLKERDVSFPSVHFNTTATSHAHIRVLSVPQALLNNQKKQDKDVMLSSSSSSTPLKTLISKENMNRFLWMDTEYLQVCSRGKLNAAEDEFWNSMIEQYLKPLEITEEEMRRDVANLANLRNRIASSVLIVNGLLVLAVFLIQKHKEILSFQYKPYEGFEWSKLSKKTGKFELTDEPLKVEPIGLFIIAFLLIILVVQTCGMFAHRINTLLGAFYEVSNMEDFDFSTKNIENENGIKENGLFMDYYF</sequence>
<reference evidence="9 10" key="1">
    <citation type="submission" date="2015-12" db="EMBL/GenBank/DDBJ databases">
        <title>Draft genome of the nematode, Onchocerca flexuosa.</title>
        <authorList>
            <person name="Mitreva M."/>
        </authorList>
    </citation>
    <scope>NUCLEOTIDE SEQUENCE [LARGE SCALE GENOMIC DNA]</scope>
    <source>
        <strain evidence="9">Red Deer</strain>
    </source>
</reference>
<dbReference type="InterPro" id="IPR004835">
    <property type="entry name" value="Chitin_synth"/>
</dbReference>
<evidence type="ECO:0000256" key="6">
    <source>
        <dbReference type="ARBA" id="ARBA00023136"/>
    </source>
</evidence>
<dbReference type="InterPro" id="IPR055120">
    <property type="entry name" value="Chs-1/2_IV_N"/>
</dbReference>
<feature type="transmembrane region" description="Helical" evidence="7">
    <location>
        <begin position="366"/>
        <end position="388"/>
    </location>
</feature>
<keyword evidence="3" id="KW-0328">Glycosyltransferase</keyword>
<keyword evidence="3" id="KW-0808">Transferase</keyword>
<dbReference type="Pfam" id="PF03142">
    <property type="entry name" value="Chitin_synth_2"/>
    <property type="match status" value="1"/>
</dbReference>
<dbReference type="GO" id="GO:0006031">
    <property type="term" value="P:chitin biosynthetic process"/>
    <property type="evidence" value="ECO:0007669"/>
    <property type="project" value="TreeGrafter"/>
</dbReference>
<name>A0A238BZR8_9BILA</name>
<keyword evidence="4 7" id="KW-0812">Transmembrane</keyword>
<dbReference type="InterPro" id="IPR029044">
    <property type="entry name" value="Nucleotide-diphossugar_trans"/>
</dbReference>
<feature type="non-terminal residue" evidence="9">
    <location>
        <position position="1"/>
    </location>
</feature>
<organism evidence="9 10">
    <name type="scientific">Onchocerca flexuosa</name>
    <dbReference type="NCBI Taxonomy" id="387005"/>
    <lineage>
        <taxon>Eukaryota</taxon>
        <taxon>Metazoa</taxon>
        <taxon>Ecdysozoa</taxon>
        <taxon>Nematoda</taxon>
        <taxon>Chromadorea</taxon>
        <taxon>Rhabditida</taxon>
        <taxon>Spirurina</taxon>
        <taxon>Spiruromorpha</taxon>
        <taxon>Filarioidea</taxon>
        <taxon>Onchocercidae</taxon>
        <taxon>Onchocerca</taxon>
    </lineage>
</organism>
<keyword evidence="5 7" id="KW-1133">Transmembrane helix</keyword>
<dbReference type="GO" id="GO:0071944">
    <property type="term" value="C:cell periphery"/>
    <property type="evidence" value="ECO:0007669"/>
    <property type="project" value="TreeGrafter"/>
</dbReference>
<evidence type="ECO:0000256" key="4">
    <source>
        <dbReference type="ARBA" id="ARBA00022692"/>
    </source>
</evidence>
<feature type="transmembrane region" description="Helical" evidence="7">
    <location>
        <begin position="890"/>
        <end position="915"/>
    </location>
</feature>
<gene>
    <name evidence="9" type="ORF">X798_02180</name>
</gene>
<feature type="transmembrane region" description="Helical" evidence="7">
    <location>
        <begin position="76"/>
        <end position="101"/>
    </location>
</feature>
<dbReference type="PANTHER" id="PTHR22914">
    <property type="entry name" value="CHITIN SYNTHASE"/>
    <property type="match status" value="1"/>
</dbReference>
<feature type="transmembrane region" description="Helical" evidence="7">
    <location>
        <begin position="952"/>
        <end position="973"/>
    </location>
</feature>
<keyword evidence="10" id="KW-1185">Reference proteome</keyword>
<feature type="transmembrane region" description="Helical" evidence="7">
    <location>
        <begin position="408"/>
        <end position="428"/>
    </location>
</feature>
<dbReference type="GO" id="GO:0004100">
    <property type="term" value="F:chitin synthase activity"/>
    <property type="evidence" value="ECO:0007669"/>
    <property type="project" value="UniProtKB-EC"/>
</dbReference>
<evidence type="ECO:0000256" key="1">
    <source>
        <dbReference type="ARBA" id="ARBA00004141"/>
    </source>
</evidence>
<feature type="transmembrane region" description="Helical" evidence="7">
    <location>
        <begin position="1236"/>
        <end position="1258"/>
    </location>
</feature>
<keyword evidence="6 7" id="KW-0472">Membrane</keyword>
<accession>A0A238BZR8</accession>
<feature type="transmembrane region" description="Helical" evidence="7">
    <location>
        <begin position="266"/>
        <end position="288"/>
    </location>
</feature>
<evidence type="ECO:0000313" key="10">
    <source>
        <dbReference type="Proteomes" id="UP000242913"/>
    </source>
</evidence>
<dbReference type="OrthoDB" id="370884at2759"/>
<feature type="transmembrane region" description="Helical" evidence="7">
    <location>
        <begin position="927"/>
        <end position="946"/>
    </location>
</feature>
<feature type="transmembrane region" description="Helical" evidence="7">
    <location>
        <begin position="985"/>
        <end position="1004"/>
    </location>
</feature>
<feature type="transmembrane region" description="Helical" evidence="7">
    <location>
        <begin position="1019"/>
        <end position="1043"/>
    </location>
</feature>
<evidence type="ECO:0000259" key="8">
    <source>
        <dbReference type="Pfam" id="PF23000"/>
    </source>
</evidence>
<dbReference type="SUPFAM" id="SSF53448">
    <property type="entry name" value="Nucleotide-diphospho-sugar transferases"/>
    <property type="match status" value="1"/>
</dbReference>
<feature type="domain" description="Chitin synthase chs-1/2 N-terminal putative transporter" evidence="8">
    <location>
        <begin position="64"/>
        <end position="303"/>
    </location>
</feature>
<proteinExistence type="predicted"/>